<evidence type="ECO:0008006" key="4">
    <source>
        <dbReference type="Google" id="ProtNLM"/>
    </source>
</evidence>
<protein>
    <recommendedName>
        <fullName evidence="4">DUF3467 domain-containing protein</fullName>
    </recommendedName>
</protein>
<name>A0A511YVX6_9CELL</name>
<evidence type="ECO:0000313" key="2">
    <source>
        <dbReference type="EMBL" id="GEN79357.1"/>
    </source>
</evidence>
<gene>
    <name evidence="2" type="ORF">AFE02nite_10910</name>
</gene>
<comment type="caution">
    <text evidence="2">The sequence shown here is derived from an EMBL/GenBank/DDBJ whole genome shotgun (WGS) entry which is preliminary data.</text>
</comment>
<reference evidence="2 3" key="1">
    <citation type="submission" date="2019-07" db="EMBL/GenBank/DDBJ databases">
        <title>Whole genome shotgun sequence of Actinotalea fermentans NBRC 105374.</title>
        <authorList>
            <person name="Hosoyama A."/>
            <person name="Uohara A."/>
            <person name="Ohji S."/>
            <person name="Ichikawa N."/>
        </authorList>
    </citation>
    <scope>NUCLEOTIDE SEQUENCE [LARGE SCALE GENOMIC DNA]</scope>
    <source>
        <strain evidence="2 3">NBRC 105374</strain>
    </source>
</reference>
<dbReference type="Proteomes" id="UP000321484">
    <property type="component" value="Unassembled WGS sequence"/>
</dbReference>
<dbReference type="Pfam" id="PF11950">
    <property type="entry name" value="DUF3467"/>
    <property type="match status" value="1"/>
</dbReference>
<accession>A0A511YVX6</accession>
<evidence type="ECO:0000256" key="1">
    <source>
        <dbReference type="SAM" id="MobiDB-lite"/>
    </source>
</evidence>
<evidence type="ECO:0000313" key="3">
    <source>
        <dbReference type="Proteomes" id="UP000321484"/>
    </source>
</evidence>
<feature type="region of interest" description="Disordered" evidence="1">
    <location>
        <begin position="95"/>
        <end position="118"/>
    </location>
</feature>
<dbReference type="EMBL" id="BJYK01000001">
    <property type="protein sequence ID" value="GEN79357.1"/>
    <property type="molecule type" value="Genomic_DNA"/>
</dbReference>
<organism evidence="2 3">
    <name type="scientific">Actinotalea fermentans</name>
    <dbReference type="NCBI Taxonomy" id="43671"/>
    <lineage>
        <taxon>Bacteria</taxon>
        <taxon>Bacillati</taxon>
        <taxon>Actinomycetota</taxon>
        <taxon>Actinomycetes</taxon>
        <taxon>Micrococcales</taxon>
        <taxon>Cellulomonadaceae</taxon>
        <taxon>Actinotalea</taxon>
    </lineage>
</organism>
<dbReference type="AlphaFoldDB" id="A0A511YVX6"/>
<proteinExistence type="predicted"/>
<keyword evidence="3" id="KW-1185">Reference proteome</keyword>
<dbReference type="InterPro" id="IPR021857">
    <property type="entry name" value="DUF3467"/>
</dbReference>
<dbReference type="RefSeq" id="WP_052113970.1">
    <property type="nucleotide sequence ID" value="NZ_BJYK01000001.1"/>
</dbReference>
<dbReference type="OrthoDB" id="5189198at2"/>
<sequence>MADPTREPARQVPVRFQMELPTELEAGVPAEFANIWHTRTSFIIDFAVPKGPPQMIDDDAGRRAVVNAKVVTRVRIPPQQVFEIARALTQQLDLWEKETGAGRPTPPPPAMPGGPTAG</sequence>